<evidence type="ECO:0000313" key="3">
    <source>
        <dbReference type="Proteomes" id="UP000246278"/>
    </source>
</evidence>
<evidence type="ECO:0000313" key="2">
    <source>
        <dbReference type="EMBL" id="PWW81795.1"/>
    </source>
</evidence>
<dbReference type="EMBL" id="PDNZ01000005">
    <property type="protein sequence ID" value="PWW81795.1"/>
    <property type="molecule type" value="Genomic_DNA"/>
</dbReference>
<dbReference type="OrthoDB" id="595032at2"/>
<protein>
    <recommendedName>
        <fullName evidence="4">Nitrogen fixation protein FixH</fullName>
    </recommendedName>
</protein>
<comment type="caution">
    <text evidence="2">The sequence shown here is derived from an EMBL/GenBank/DDBJ whole genome shotgun (WGS) entry which is preliminary data.</text>
</comment>
<dbReference type="InterPro" id="IPR008620">
    <property type="entry name" value="FixH"/>
</dbReference>
<reference evidence="3" key="1">
    <citation type="submission" date="2017-10" db="EMBL/GenBank/DDBJ databases">
        <authorList>
            <person name="Gaisin V.A."/>
            <person name="Rysina M.S."/>
            <person name="Grouzdev D.S."/>
        </authorList>
    </citation>
    <scope>NUCLEOTIDE SEQUENCE [LARGE SCALE GENOMIC DNA]</scope>
    <source>
        <strain evidence="3">V1</strain>
    </source>
</reference>
<dbReference type="AlphaFoldDB" id="A0A317T5H8"/>
<dbReference type="Pfam" id="PF05751">
    <property type="entry name" value="FixH"/>
    <property type="match status" value="1"/>
</dbReference>
<keyword evidence="1" id="KW-0472">Membrane</keyword>
<feature type="transmembrane region" description="Helical" evidence="1">
    <location>
        <begin position="6"/>
        <end position="24"/>
    </location>
</feature>
<keyword evidence="1" id="KW-0812">Transmembrane</keyword>
<accession>A0A317T5H8</accession>
<evidence type="ECO:0000256" key="1">
    <source>
        <dbReference type="SAM" id="Phobius"/>
    </source>
</evidence>
<dbReference type="Proteomes" id="UP000246278">
    <property type="component" value="Unassembled WGS sequence"/>
</dbReference>
<keyword evidence="1" id="KW-1133">Transmembrane helix</keyword>
<evidence type="ECO:0008006" key="4">
    <source>
        <dbReference type="Google" id="ProtNLM"/>
    </source>
</evidence>
<proteinExistence type="predicted"/>
<gene>
    <name evidence="2" type="ORF">CR164_08210</name>
</gene>
<dbReference type="RefSeq" id="WP_110023442.1">
    <property type="nucleotide sequence ID" value="NZ_PDNZ01000005.1"/>
</dbReference>
<organism evidence="2 3">
    <name type="scientific">Prosthecochloris marina</name>
    <dbReference type="NCBI Taxonomy" id="2017681"/>
    <lineage>
        <taxon>Bacteria</taxon>
        <taxon>Pseudomonadati</taxon>
        <taxon>Chlorobiota</taxon>
        <taxon>Chlorobiia</taxon>
        <taxon>Chlorobiales</taxon>
        <taxon>Chlorobiaceae</taxon>
        <taxon>Prosthecochloris</taxon>
    </lineage>
</organism>
<sequence length="145" mass="16605">MKIFLYTMYAVFLFAMGTGFYVAYRSAEGLVEDNYYEAAYDYFTTKAIEDSLDLEIVLPDSFKKGNNVVEVAVYVQGEPLQQVSVSFFAGNVSKRSYDAQHDMVESSPGVYRTEVSIPFAGKWFMRVDVANETIKTSRRWFTEIK</sequence>
<name>A0A317T5H8_9CHLB</name>
<keyword evidence="3" id="KW-1185">Reference proteome</keyword>